<evidence type="ECO:0000259" key="2">
    <source>
        <dbReference type="SMART" id="SM00852"/>
    </source>
</evidence>
<dbReference type="InterPro" id="IPR005111">
    <property type="entry name" value="MoeA_C_domain_IV"/>
</dbReference>
<dbReference type="GO" id="GO:0005524">
    <property type="term" value="F:ATP binding"/>
    <property type="evidence" value="ECO:0007669"/>
    <property type="project" value="UniProtKB-UniRule"/>
</dbReference>
<evidence type="ECO:0000313" key="3">
    <source>
        <dbReference type="EMBL" id="CAE7202458.1"/>
    </source>
</evidence>
<keyword evidence="1" id="KW-0500">Molybdenum</keyword>
<dbReference type="InterPro" id="IPR001453">
    <property type="entry name" value="MoaB/Mog_dom"/>
</dbReference>
<name>A0A812JDG1_9DINO</name>
<reference evidence="3" key="1">
    <citation type="submission" date="2021-02" db="EMBL/GenBank/DDBJ databases">
        <authorList>
            <person name="Dougan E. K."/>
            <person name="Rhodes N."/>
            <person name="Thang M."/>
            <person name="Chan C."/>
        </authorList>
    </citation>
    <scope>NUCLEOTIDE SEQUENCE</scope>
</reference>
<dbReference type="SUPFAM" id="SSF53218">
    <property type="entry name" value="Molybdenum cofactor biosynthesis proteins"/>
    <property type="match status" value="1"/>
</dbReference>
<keyword evidence="4" id="KW-1185">Reference proteome</keyword>
<protein>
    <submittedName>
        <fullName evidence="3">CNX1 protein</fullName>
    </submittedName>
</protein>
<dbReference type="Gene3D" id="2.40.340.10">
    <property type="entry name" value="MoeA, C-terminal, domain IV"/>
    <property type="match status" value="1"/>
</dbReference>
<dbReference type="Gene3D" id="3.40.980.10">
    <property type="entry name" value="MoaB/Mog-like domain"/>
    <property type="match status" value="1"/>
</dbReference>
<sequence length="207" mass="22158">MGYVSDDPSKLRATLASAFQQADVVITSGGVSRGSKDYIKELLSEIGEIHFGEMCMKPGKPSTFATVAGPEAQSKLFFGLPGNPVSCFVTFKLLAAPALERLRGLPQADPIYPRVDAELAGSVEMDPVRPEYHRARARWESGRIVAESTGFQRSSRIASIAEANCLLEIPKNKGTLPKGTVVKALLLPHGSRSLAPSPEGFPGVPRP</sequence>
<dbReference type="GO" id="GO:0061598">
    <property type="term" value="F:molybdopterin adenylyltransferase activity"/>
    <property type="evidence" value="ECO:0007669"/>
    <property type="project" value="UniProtKB-UniRule"/>
</dbReference>
<dbReference type="PANTHER" id="PTHR10192">
    <property type="entry name" value="MOLYBDOPTERIN BIOSYNTHESIS PROTEIN"/>
    <property type="match status" value="1"/>
</dbReference>
<comment type="catalytic activity">
    <reaction evidence="1">
        <text>adenylyl-molybdopterin + molybdate = Mo-molybdopterin + AMP + H(+)</text>
        <dbReference type="Rhea" id="RHEA:35047"/>
        <dbReference type="ChEBI" id="CHEBI:15378"/>
        <dbReference type="ChEBI" id="CHEBI:36264"/>
        <dbReference type="ChEBI" id="CHEBI:62727"/>
        <dbReference type="ChEBI" id="CHEBI:71302"/>
        <dbReference type="ChEBI" id="CHEBI:456215"/>
    </reaction>
</comment>
<dbReference type="SUPFAM" id="SSF63867">
    <property type="entry name" value="MoeA C-terminal domain-like"/>
    <property type="match status" value="1"/>
</dbReference>
<dbReference type="SMART" id="SM00852">
    <property type="entry name" value="MoCF_biosynth"/>
    <property type="match status" value="1"/>
</dbReference>
<dbReference type="GO" id="GO:0006777">
    <property type="term" value="P:Mo-molybdopterin cofactor biosynthetic process"/>
    <property type="evidence" value="ECO:0007669"/>
    <property type="project" value="UniProtKB-UniRule"/>
</dbReference>
<accession>A0A812JDG1</accession>
<organism evidence="3 4">
    <name type="scientific">Symbiodinium natans</name>
    <dbReference type="NCBI Taxonomy" id="878477"/>
    <lineage>
        <taxon>Eukaryota</taxon>
        <taxon>Sar</taxon>
        <taxon>Alveolata</taxon>
        <taxon>Dinophyceae</taxon>
        <taxon>Suessiales</taxon>
        <taxon>Symbiodiniaceae</taxon>
        <taxon>Symbiodinium</taxon>
    </lineage>
</organism>
<evidence type="ECO:0000256" key="1">
    <source>
        <dbReference type="RuleBase" id="RU365090"/>
    </source>
</evidence>
<feature type="domain" description="MoaB/Mog" evidence="2">
    <location>
        <begin position="2"/>
        <end position="101"/>
    </location>
</feature>
<proteinExistence type="inferred from homology"/>
<comment type="catalytic activity">
    <reaction evidence="1">
        <text>molybdopterin + ATP + H(+) = adenylyl-molybdopterin + diphosphate</text>
        <dbReference type="Rhea" id="RHEA:31331"/>
        <dbReference type="ChEBI" id="CHEBI:15378"/>
        <dbReference type="ChEBI" id="CHEBI:30616"/>
        <dbReference type="ChEBI" id="CHEBI:33019"/>
        <dbReference type="ChEBI" id="CHEBI:58698"/>
        <dbReference type="ChEBI" id="CHEBI:62727"/>
    </reaction>
</comment>
<dbReference type="InterPro" id="IPR036425">
    <property type="entry name" value="MoaB/Mog-like_dom_sf"/>
</dbReference>
<dbReference type="UniPathway" id="UPA00344"/>
<dbReference type="PANTHER" id="PTHR10192:SF5">
    <property type="entry name" value="GEPHYRIN"/>
    <property type="match status" value="1"/>
</dbReference>
<comment type="cofactor">
    <cofactor evidence="1">
        <name>Mg(2+)</name>
        <dbReference type="ChEBI" id="CHEBI:18420"/>
    </cofactor>
</comment>
<gene>
    <name evidence="3" type="primary">CNX1</name>
    <name evidence="3" type="ORF">SNAT2548_LOCUS6138</name>
</gene>
<dbReference type="Pfam" id="PF00994">
    <property type="entry name" value="MoCF_biosynth"/>
    <property type="match status" value="1"/>
</dbReference>
<dbReference type="GO" id="GO:0005829">
    <property type="term" value="C:cytosol"/>
    <property type="evidence" value="ECO:0007669"/>
    <property type="project" value="TreeGrafter"/>
</dbReference>
<keyword evidence="1" id="KW-0479">Metal-binding</keyword>
<evidence type="ECO:0000313" key="4">
    <source>
        <dbReference type="Proteomes" id="UP000604046"/>
    </source>
</evidence>
<comment type="caution">
    <text evidence="3">The sequence shown here is derived from an EMBL/GenBank/DDBJ whole genome shotgun (WGS) entry which is preliminary data.</text>
</comment>
<comment type="similarity">
    <text evidence="1">Belongs to the MoeA family.</text>
</comment>
<keyword evidence="1" id="KW-0501">Molybdenum cofactor biosynthesis</keyword>
<dbReference type="OrthoDB" id="4349954at2759"/>
<dbReference type="Proteomes" id="UP000604046">
    <property type="component" value="Unassembled WGS sequence"/>
</dbReference>
<keyword evidence="1" id="KW-0808">Transferase</keyword>
<dbReference type="EMBL" id="CAJNDS010000402">
    <property type="protein sequence ID" value="CAE7202458.1"/>
    <property type="molecule type" value="Genomic_DNA"/>
</dbReference>
<dbReference type="AlphaFoldDB" id="A0A812JDG1"/>
<dbReference type="Pfam" id="PF03454">
    <property type="entry name" value="MoeA_C"/>
    <property type="match status" value="1"/>
</dbReference>
<dbReference type="InterPro" id="IPR038987">
    <property type="entry name" value="MoeA-like"/>
</dbReference>
<dbReference type="GO" id="GO:0061599">
    <property type="term" value="F:molybdopterin molybdotransferase activity"/>
    <property type="evidence" value="ECO:0007669"/>
    <property type="project" value="UniProtKB-UniRule"/>
</dbReference>
<comment type="pathway">
    <text evidence="1">Cofactor biosynthesis; molybdopterin biosynthesis.</text>
</comment>
<dbReference type="GO" id="GO:0046872">
    <property type="term" value="F:metal ion binding"/>
    <property type="evidence" value="ECO:0007669"/>
    <property type="project" value="UniProtKB-UniRule"/>
</dbReference>
<dbReference type="InterPro" id="IPR036688">
    <property type="entry name" value="MoeA_C_domain_IV_sf"/>
</dbReference>
<keyword evidence="1" id="KW-0460">Magnesium</keyword>
<comment type="function">
    <text evidence="1">Catalyzes two steps in the biosynthesis of the molybdenum cofactor. In the first step, molybdopterin is adenylated. Subsequently, molybdate is inserted into adenylated molybdopterin and AMP is released.</text>
</comment>